<dbReference type="SMART" id="SM00271">
    <property type="entry name" value="DnaJ"/>
    <property type="match status" value="1"/>
</dbReference>
<dbReference type="SUPFAM" id="SSF46565">
    <property type="entry name" value="Chaperone J-domain"/>
    <property type="match status" value="1"/>
</dbReference>
<dbReference type="PROSITE" id="PS50076">
    <property type="entry name" value="DNAJ_2"/>
    <property type="match status" value="1"/>
</dbReference>
<dbReference type="Pfam" id="PF00226">
    <property type="entry name" value="DnaJ"/>
    <property type="match status" value="1"/>
</dbReference>
<feature type="transmembrane region" description="Helical" evidence="2">
    <location>
        <begin position="13"/>
        <end position="34"/>
    </location>
</feature>
<keyword evidence="2" id="KW-1133">Transmembrane helix</keyword>
<dbReference type="Gene3D" id="1.10.287.110">
    <property type="entry name" value="DnaJ domain"/>
    <property type="match status" value="1"/>
</dbReference>
<dbReference type="GO" id="GO:0036503">
    <property type="term" value="P:ERAD pathway"/>
    <property type="evidence" value="ECO:0007669"/>
    <property type="project" value="TreeGrafter"/>
</dbReference>
<keyword evidence="1" id="KW-0143">Chaperone</keyword>
<sequence>MDEWHIKETLVELVVWIFLPIVLPNMLQSCWYSVRYRSKPAATPPKDSPTFKRHTSRILCGVVLAYLVYVVYEADRSLGLTHYDTLELGFHEFSQKTLKTNFRKASLRYHPDKVGREGADIFVRIRGAHEVLSDPVKRYAYDHFGPSALKCTTCITAKDYLQNGLTTMSSFFMLAFVVLLLMSLLGKAPHGRYWRFIFLVAMGALELAMVLSPTPIALVEWILPGRVTFEQITLMHRFYLSAAIAASWIGPILIPSHDALVRGSLQERLKKLQDLTNDAINVFQDSEDCMAHFRRKLGAASLEWKLREDQKYKEHRLSSGLRPSHEK</sequence>
<dbReference type="InterPro" id="IPR001623">
    <property type="entry name" value="DnaJ_domain"/>
</dbReference>
<evidence type="ECO:0000259" key="3">
    <source>
        <dbReference type="PROSITE" id="PS50076"/>
    </source>
</evidence>
<dbReference type="AlphaFoldDB" id="A0A9P6UL63"/>
<dbReference type="InterPro" id="IPR018253">
    <property type="entry name" value="DnaJ_domain_CS"/>
</dbReference>
<name>A0A9P6UL63_9FUNG</name>
<evidence type="ECO:0000256" key="1">
    <source>
        <dbReference type="ARBA" id="ARBA00023186"/>
    </source>
</evidence>
<feature type="transmembrane region" description="Helical" evidence="2">
    <location>
        <begin position="238"/>
        <end position="261"/>
    </location>
</feature>
<dbReference type="GO" id="GO:0051087">
    <property type="term" value="F:protein-folding chaperone binding"/>
    <property type="evidence" value="ECO:0007669"/>
    <property type="project" value="TreeGrafter"/>
</dbReference>
<reference evidence="4" key="1">
    <citation type="journal article" date="2020" name="Fungal Divers.">
        <title>Resolving the Mortierellaceae phylogeny through synthesis of multi-gene phylogenetics and phylogenomics.</title>
        <authorList>
            <person name="Vandepol N."/>
            <person name="Liber J."/>
            <person name="Desiro A."/>
            <person name="Na H."/>
            <person name="Kennedy M."/>
            <person name="Barry K."/>
            <person name="Grigoriev I.V."/>
            <person name="Miller A.N."/>
            <person name="O'Donnell K."/>
            <person name="Stajich J.E."/>
            <person name="Bonito G."/>
        </authorList>
    </citation>
    <scope>NUCLEOTIDE SEQUENCE</scope>
    <source>
        <strain evidence="4">REB-010B</strain>
    </source>
</reference>
<evidence type="ECO:0000256" key="2">
    <source>
        <dbReference type="SAM" id="Phobius"/>
    </source>
</evidence>
<dbReference type="PROSITE" id="PS51257">
    <property type="entry name" value="PROKAR_LIPOPROTEIN"/>
    <property type="match status" value="1"/>
</dbReference>
<feature type="transmembrane region" description="Helical" evidence="2">
    <location>
        <begin position="165"/>
        <end position="184"/>
    </location>
</feature>
<proteinExistence type="predicted"/>
<dbReference type="GO" id="GO:0051787">
    <property type="term" value="F:misfolded protein binding"/>
    <property type="evidence" value="ECO:0007669"/>
    <property type="project" value="TreeGrafter"/>
</dbReference>
<dbReference type="OrthoDB" id="436519at2759"/>
<gene>
    <name evidence="4" type="ORF">BGZ99_010276</name>
</gene>
<dbReference type="InterPro" id="IPR036869">
    <property type="entry name" value="J_dom_sf"/>
</dbReference>
<comment type="caution">
    <text evidence="4">The sequence shown here is derived from an EMBL/GenBank/DDBJ whole genome shotgun (WGS) entry which is preliminary data.</text>
</comment>
<feature type="transmembrane region" description="Helical" evidence="2">
    <location>
        <begin position="196"/>
        <end position="218"/>
    </location>
</feature>
<keyword evidence="2" id="KW-0812">Transmembrane</keyword>
<accession>A0A9P6UL63</accession>
<dbReference type="PROSITE" id="PS00636">
    <property type="entry name" value="DNAJ_1"/>
    <property type="match status" value="1"/>
</dbReference>
<dbReference type="PANTHER" id="PTHR44360">
    <property type="entry name" value="DNAJ HOMOLOG SUBFAMILY B MEMBER 9"/>
    <property type="match status" value="1"/>
</dbReference>
<dbReference type="CDD" id="cd06257">
    <property type="entry name" value="DnaJ"/>
    <property type="match status" value="1"/>
</dbReference>
<dbReference type="Proteomes" id="UP000738325">
    <property type="component" value="Unassembled WGS sequence"/>
</dbReference>
<dbReference type="InterPro" id="IPR051948">
    <property type="entry name" value="Hsp70_co-chaperone_J-domain"/>
</dbReference>
<keyword evidence="5" id="KW-1185">Reference proteome</keyword>
<dbReference type="EMBL" id="JAAAIP010000945">
    <property type="protein sequence ID" value="KAG0311289.1"/>
    <property type="molecule type" value="Genomic_DNA"/>
</dbReference>
<feature type="domain" description="J" evidence="3">
    <location>
        <begin position="81"/>
        <end position="145"/>
    </location>
</feature>
<feature type="transmembrane region" description="Helical" evidence="2">
    <location>
        <begin position="55"/>
        <end position="72"/>
    </location>
</feature>
<protein>
    <recommendedName>
        <fullName evidence="3">J domain-containing protein</fullName>
    </recommendedName>
</protein>
<evidence type="ECO:0000313" key="5">
    <source>
        <dbReference type="Proteomes" id="UP000738325"/>
    </source>
</evidence>
<dbReference type="PANTHER" id="PTHR44360:SF1">
    <property type="entry name" value="DNAJ HOMOLOG SUBFAMILY B MEMBER 9"/>
    <property type="match status" value="1"/>
</dbReference>
<keyword evidence="2" id="KW-0472">Membrane</keyword>
<dbReference type="GO" id="GO:0005783">
    <property type="term" value="C:endoplasmic reticulum"/>
    <property type="evidence" value="ECO:0007669"/>
    <property type="project" value="TreeGrafter"/>
</dbReference>
<organism evidence="4 5">
    <name type="scientific">Dissophora globulifera</name>
    <dbReference type="NCBI Taxonomy" id="979702"/>
    <lineage>
        <taxon>Eukaryota</taxon>
        <taxon>Fungi</taxon>
        <taxon>Fungi incertae sedis</taxon>
        <taxon>Mucoromycota</taxon>
        <taxon>Mortierellomycotina</taxon>
        <taxon>Mortierellomycetes</taxon>
        <taxon>Mortierellales</taxon>
        <taxon>Mortierellaceae</taxon>
        <taxon>Dissophora</taxon>
    </lineage>
</organism>
<evidence type="ECO:0000313" key="4">
    <source>
        <dbReference type="EMBL" id="KAG0311289.1"/>
    </source>
</evidence>